<accession>A0A814I6C2</accession>
<feature type="region of interest" description="Disordered" evidence="3">
    <location>
        <begin position="182"/>
        <end position="205"/>
    </location>
</feature>
<evidence type="ECO:0000313" key="7">
    <source>
        <dbReference type="EMBL" id="CAF3843244.1"/>
    </source>
</evidence>
<dbReference type="CDD" id="cd05819">
    <property type="entry name" value="NHL"/>
    <property type="match status" value="1"/>
</dbReference>
<dbReference type="EMBL" id="CAJOBC010003578">
    <property type="protein sequence ID" value="CAF3790810.1"/>
    <property type="molecule type" value="Genomic_DNA"/>
</dbReference>
<evidence type="ECO:0000313" key="6">
    <source>
        <dbReference type="EMBL" id="CAF3790810.1"/>
    </source>
</evidence>
<organism evidence="4 8">
    <name type="scientific">Didymodactylos carnosus</name>
    <dbReference type="NCBI Taxonomy" id="1234261"/>
    <lineage>
        <taxon>Eukaryota</taxon>
        <taxon>Metazoa</taxon>
        <taxon>Spiralia</taxon>
        <taxon>Gnathifera</taxon>
        <taxon>Rotifera</taxon>
        <taxon>Eurotatoria</taxon>
        <taxon>Bdelloidea</taxon>
        <taxon>Philodinida</taxon>
        <taxon>Philodinidae</taxon>
        <taxon>Didymodactylos</taxon>
    </lineage>
</organism>
<evidence type="ECO:0000313" key="5">
    <source>
        <dbReference type="EMBL" id="CAF1080108.1"/>
    </source>
</evidence>
<name>A0A814I6C2_9BILA</name>
<dbReference type="Proteomes" id="UP000677228">
    <property type="component" value="Unassembled WGS sequence"/>
</dbReference>
<evidence type="ECO:0000256" key="1">
    <source>
        <dbReference type="ARBA" id="ARBA00022729"/>
    </source>
</evidence>
<dbReference type="Proteomes" id="UP000682733">
    <property type="component" value="Unassembled WGS sequence"/>
</dbReference>
<dbReference type="Gene3D" id="2.120.10.30">
    <property type="entry name" value="TolB, C-terminal domain"/>
    <property type="match status" value="1"/>
</dbReference>
<reference evidence="4" key="1">
    <citation type="submission" date="2021-02" db="EMBL/GenBank/DDBJ databases">
        <authorList>
            <person name="Nowell W R."/>
        </authorList>
    </citation>
    <scope>NUCLEOTIDE SEQUENCE</scope>
</reference>
<protein>
    <recommendedName>
        <fullName evidence="9">NHL repeat-containing protein</fullName>
    </recommendedName>
</protein>
<keyword evidence="2" id="KW-0325">Glycoprotein</keyword>
<dbReference type="PANTHER" id="PTHR10680:SF14">
    <property type="entry name" value="PEPTIDYL-GLYCINE ALPHA-AMIDATING MONOOXYGENASE"/>
    <property type="match status" value="1"/>
</dbReference>
<dbReference type="InterPro" id="IPR011042">
    <property type="entry name" value="6-blade_b-propeller_TolB-like"/>
</dbReference>
<dbReference type="AlphaFoldDB" id="A0A814I6C2"/>
<comment type="caution">
    <text evidence="4">The sequence shown here is derived from an EMBL/GenBank/DDBJ whole genome shotgun (WGS) entry which is preliminary data.</text>
</comment>
<evidence type="ECO:0000313" key="4">
    <source>
        <dbReference type="EMBL" id="CAF1019360.1"/>
    </source>
</evidence>
<dbReference type="EMBL" id="CAJOBA010009079">
    <property type="protein sequence ID" value="CAF3843244.1"/>
    <property type="molecule type" value="Genomic_DNA"/>
</dbReference>
<dbReference type="Proteomes" id="UP000663829">
    <property type="component" value="Unassembled WGS sequence"/>
</dbReference>
<dbReference type="EMBL" id="CAJNOK010009063">
    <property type="protein sequence ID" value="CAF1080108.1"/>
    <property type="molecule type" value="Genomic_DNA"/>
</dbReference>
<keyword evidence="1" id="KW-0732">Signal</keyword>
<evidence type="ECO:0000256" key="3">
    <source>
        <dbReference type="SAM" id="MobiDB-lite"/>
    </source>
</evidence>
<feature type="compositionally biased region" description="Basic residues" evidence="3">
    <location>
        <begin position="182"/>
        <end position="198"/>
    </location>
</feature>
<sequence>MWLFDSHGNIYVADTGNGRIQLWNAHALFIHSSDNLYICNDNQVLKWTTTENILTIVINKNNTDQEEFICSGLFIDTIGNIYVSDTLNFRIIKFSAKSVNRITVAGGSNWRTAGKNLKYPLGIFVDCFENIYIADRDSNRIQKWTKEAQNDGTVAGGQGQGSSSSPLIDINKGYSVLTANKRKHQTDVRRKGKRRFSPNRRSFCG</sequence>
<gene>
    <name evidence="4" type="ORF">GPM918_LOCUS14694</name>
    <name evidence="5" type="ORF">OVA965_LOCUS18319</name>
    <name evidence="6" type="ORF">SRO942_LOCUS14693</name>
    <name evidence="7" type="ORF">TMI583_LOCUS18331</name>
</gene>
<keyword evidence="8" id="KW-1185">Reference proteome</keyword>
<evidence type="ECO:0008006" key="9">
    <source>
        <dbReference type="Google" id="ProtNLM"/>
    </source>
</evidence>
<dbReference type="OrthoDB" id="10044505at2759"/>
<proteinExistence type="predicted"/>
<evidence type="ECO:0000313" key="8">
    <source>
        <dbReference type="Proteomes" id="UP000663829"/>
    </source>
</evidence>
<dbReference type="SUPFAM" id="SSF101898">
    <property type="entry name" value="NHL repeat"/>
    <property type="match status" value="1"/>
</dbReference>
<dbReference type="Proteomes" id="UP000681722">
    <property type="component" value="Unassembled WGS sequence"/>
</dbReference>
<evidence type="ECO:0000256" key="2">
    <source>
        <dbReference type="ARBA" id="ARBA00023180"/>
    </source>
</evidence>
<dbReference type="PANTHER" id="PTHR10680">
    <property type="entry name" value="PEPTIDYL-GLYCINE ALPHA-AMIDATING MONOOXYGENASE"/>
    <property type="match status" value="1"/>
</dbReference>
<dbReference type="EMBL" id="CAJNOQ010003579">
    <property type="protein sequence ID" value="CAF1019360.1"/>
    <property type="molecule type" value="Genomic_DNA"/>
</dbReference>